<dbReference type="Proteomes" id="UP000275401">
    <property type="component" value="Unassembled WGS sequence"/>
</dbReference>
<dbReference type="EMBL" id="RIBZ01000232">
    <property type="protein sequence ID" value="RNG24159.1"/>
    <property type="molecule type" value="Genomic_DNA"/>
</dbReference>
<dbReference type="GO" id="GO:0032259">
    <property type="term" value="P:methylation"/>
    <property type="evidence" value="ECO:0007669"/>
    <property type="project" value="UniProtKB-KW"/>
</dbReference>
<keyword evidence="1" id="KW-0489">Methyltransferase</keyword>
<sequence length="272" mass="30213">MTNGSSTPGPAQQAWSKIDTTVPHSARIWNYWMGGKDNYEVDRIAGDQYREVAPNIEVMARASRAYLIRTVTHVAGECGIRQFLDIGTGLPTYDNTHQVAQRMAPEARIVYVDNDPLVLRHAQALLTSTPEGVTDYIDADLHEPERILEMAAKTLDFDRPVALMLMGILGHIQDYDEAVSIVRRLQEALPSGSYFVHYDSTDTDQALKEAQQGYDDTGAVPYVLRGLEEISRFYDGLELIEPGIVSCPLWRPGPSETPIETTDVHGGVARKP</sequence>
<keyword evidence="1" id="KW-0808">Transferase</keyword>
<dbReference type="Pfam" id="PF04672">
    <property type="entry name" value="Methyltransf_19"/>
    <property type="match status" value="1"/>
</dbReference>
<dbReference type="RefSeq" id="WP_123100883.1">
    <property type="nucleotide sequence ID" value="NZ_RIBZ01000232.1"/>
</dbReference>
<dbReference type="GO" id="GO:0008168">
    <property type="term" value="F:methyltransferase activity"/>
    <property type="evidence" value="ECO:0007669"/>
    <property type="project" value="UniProtKB-KW"/>
</dbReference>
<organism evidence="1 2">
    <name type="scientific">Streptomyces botrytidirepellens</name>
    <dbReference type="NCBI Taxonomy" id="2486417"/>
    <lineage>
        <taxon>Bacteria</taxon>
        <taxon>Bacillati</taxon>
        <taxon>Actinomycetota</taxon>
        <taxon>Actinomycetes</taxon>
        <taxon>Kitasatosporales</taxon>
        <taxon>Streptomycetaceae</taxon>
        <taxon>Streptomyces</taxon>
    </lineage>
</organism>
<proteinExistence type="predicted"/>
<dbReference type="InterPro" id="IPR029063">
    <property type="entry name" value="SAM-dependent_MTases_sf"/>
</dbReference>
<accession>A0A3M8W687</accession>
<keyword evidence="2" id="KW-1185">Reference proteome</keyword>
<dbReference type="PIRSF" id="PIRSF017393">
    <property type="entry name" value="MTase_SAV2177"/>
    <property type="match status" value="1"/>
</dbReference>
<gene>
    <name evidence="1" type="ORF">EEJ42_17670</name>
</gene>
<dbReference type="AlphaFoldDB" id="A0A3M8W687"/>
<dbReference type="SUPFAM" id="SSF53335">
    <property type="entry name" value="S-adenosyl-L-methionine-dependent methyltransferases"/>
    <property type="match status" value="1"/>
</dbReference>
<evidence type="ECO:0000313" key="2">
    <source>
        <dbReference type="Proteomes" id="UP000275401"/>
    </source>
</evidence>
<dbReference type="Gene3D" id="3.40.50.150">
    <property type="entry name" value="Vaccinia Virus protein VP39"/>
    <property type="match status" value="1"/>
</dbReference>
<reference evidence="1 2" key="1">
    <citation type="submission" date="2018-11" db="EMBL/GenBank/DDBJ databases">
        <title>The Potential of Streptomyces as Biocontrol Agents against the Tomato grey mould, Botrytis cinerea (Gray mold) Frontiers in Microbiology.</title>
        <authorList>
            <person name="Li D."/>
        </authorList>
    </citation>
    <scope>NUCLEOTIDE SEQUENCE [LARGE SCALE GENOMIC DNA]</scope>
    <source>
        <strain evidence="1 2">NEAU-LD23</strain>
    </source>
</reference>
<comment type="caution">
    <text evidence="1">The sequence shown here is derived from an EMBL/GenBank/DDBJ whole genome shotgun (WGS) entry which is preliminary data.</text>
</comment>
<protein>
    <submittedName>
        <fullName evidence="1">SAM-dependent methyltransferase</fullName>
    </submittedName>
</protein>
<dbReference type="InterPro" id="IPR006764">
    <property type="entry name" value="SAM_dep_MeTrfase_SAV2177_type"/>
</dbReference>
<evidence type="ECO:0000313" key="1">
    <source>
        <dbReference type="EMBL" id="RNG24159.1"/>
    </source>
</evidence>
<name>A0A3M8W687_9ACTN</name>